<accession>A0ABW1M2N9</accession>
<evidence type="ECO:0000313" key="3">
    <source>
        <dbReference type="Proteomes" id="UP001596242"/>
    </source>
</evidence>
<name>A0ABW1M2N9_9ACTN</name>
<dbReference type="EMBL" id="JBHSPT010000043">
    <property type="protein sequence ID" value="MFC6057590.1"/>
    <property type="molecule type" value="Genomic_DNA"/>
</dbReference>
<sequence length="164" mass="17486">MAAGLRQAGLSRTGTWTGRYGSRRSGSATGTARELVEAVGLLRDDAGAGDDPDDPYTMVRTGYDAIVEELGTGWNSAADCETAIELASLAPDDARWALTCLGTLQVFDRDGTRLRVEPVLHSADPDDVTLRPDEYPDYGPAEFLDQRGGRAPGTRGSGRPIGMR</sequence>
<dbReference type="Proteomes" id="UP001596242">
    <property type="component" value="Unassembled WGS sequence"/>
</dbReference>
<evidence type="ECO:0000256" key="1">
    <source>
        <dbReference type="SAM" id="MobiDB-lite"/>
    </source>
</evidence>
<keyword evidence="3" id="KW-1185">Reference proteome</keyword>
<evidence type="ECO:0000313" key="2">
    <source>
        <dbReference type="EMBL" id="MFC6057590.1"/>
    </source>
</evidence>
<protein>
    <submittedName>
        <fullName evidence="2">Uncharacterized protein</fullName>
    </submittedName>
</protein>
<dbReference type="RefSeq" id="WP_386399454.1">
    <property type="nucleotide sequence ID" value="NZ_JBHSPT010000043.1"/>
</dbReference>
<comment type="caution">
    <text evidence="2">The sequence shown here is derived from an EMBL/GenBank/DDBJ whole genome shotgun (WGS) entry which is preliminary data.</text>
</comment>
<proteinExistence type="predicted"/>
<gene>
    <name evidence="2" type="ORF">ACFP50_19645</name>
</gene>
<organism evidence="2 3">
    <name type="scientific">Streptomyces pratens</name>
    <dbReference type="NCBI Taxonomy" id="887456"/>
    <lineage>
        <taxon>Bacteria</taxon>
        <taxon>Bacillati</taxon>
        <taxon>Actinomycetota</taxon>
        <taxon>Actinomycetes</taxon>
        <taxon>Kitasatosporales</taxon>
        <taxon>Streptomycetaceae</taxon>
        <taxon>Streptomyces</taxon>
    </lineage>
</organism>
<reference evidence="3" key="1">
    <citation type="journal article" date="2019" name="Int. J. Syst. Evol. Microbiol.">
        <title>The Global Catalogue of Microorganisms (GCM) 10K type strain sequencing project: providing services to taxonomists for standard genome sequencing and annotation.</title>
        <authorList>
            <consortium name="The Broad Institute Genomics Platform"/>
            <consortium name="The Broad Institute Genome Sequencing Center for Infectious Disease"/>
            <person name="Wu L."/>
            <person name="Ma J."/>
        </authorList>
    </citation>
    <scope>NUCLEOTIDE SEQUENCE [LARGE SCALE GENOMIC DNA]</scope>
    <source>
        <strain evidence="3">JCM 12763</strain>
    </source>
</reference>
<feature type="region of interest" description="Disordered" evidence="1">
    <location>
        <begin position="137"/>
        <end position="164"/>
    </location>
</feature>